<organism evidence="9">
    <name type="scientific">uncultured delta proteobacterium HF0200_19J16</name>
    <dbReference type="NCBI Taxonomy" id="710831"/>
    <lineage>
        <taxon>Bacteria</taxon>
        <taxon>Deltaproteobacteria</taxon>
        <taxon>environmental samples</taxon>
    </lineage>
</organism>
<dbReference type="InterPro" id="IPR036888">
    <property type="entry name" value="DNA_integrity_DisA_N_sf"/>
</dbReference>
<evidence type="ECO:0000256" key="6">
    <source>
        <dbReference type="HAMAP-Rule" id="MF_01499"/>
    </source>
</evidence>
<comment type="subunit">
    <text evidence="6">Probably a homodimer.</text>
</comment>
<dbReference type="InterPro" id="IPR034701">
    <property type="entry name" value="CdaA"/>
</dbReference>
<dbReference type="InterPro" id="IPR045585">
    <property type="entry name" value="CdaA_N"/>
</dbReference>
<dbReference type="PANTHER" id="PTHR34185:SF1">
    <property type="entry name" value="DIADENYLATE CYCLASE"/>
    <property type="match status" value="1"/>
</dbReference>
<comment type="caution">
    <text evidence="6">Lacks conserved residue(s) required for the propagation of feature annotation.</text>
</comment>
<protein>
    <recommendedName>
        <fullName evidence="6">Diadenylate cyclase</fullName>
        <shortName evidence="6">DAC</shortName>
        <ecNumber evidence="6">2.7.7.85</ecNumber>
    </recommendedName>
    <alternativeName>
        <fullName evidence="6">Cyclic-di-AMP synthase</fullName>
        <shortName evidence="6">c-di-AMP synthase</shortName>
    </alternativeName>
</protein>
<feature type="transmembrane region" description="Helical" evidence="6">
    <location>
        <begin position="45"/>
        <end position="65"/>
    </location>
</feature>
<dbReference type="PANTHER" id="PTHR34185">
    <property type="entry name" value="DIADENYLATE CYCLASE"/>
    <property type="match status" value="1"/>
</dbReference>
<evidence type="ECO:0000256" key="3">
    <source>
        <dbReference type="ARBA" id="ARBA00022695"/>
    </source>
</evidence>
<feature type="compositionally biased region" description="Basic and acidic residues" evidence="7">
    <location>
        <begin position="265"/>
        <end position="279"/>
    </location>
</feature>
<proteinExistence type="inferred from homology"/>
<dbReference type="SUPFAM" id="SSF143597">
    <property type="entry name" value="YojJ-like"/>
    <property type="match status" value="1"/>
</dbReference>
<evidence type="ECO:0000256" key="7">
    <source>
        <dbReference type="SAM" id="MobiDB-lite"/>
    </source>
</evidence>
<keyword evidence="4 6" id="KW-0547">Nucleotide-binding</keyword>
<dbReference type="GO" id="GO:0006171">
    <property type="term" value="P:cAMP biosynthetic process"/>
    <property type="evidence" value="ECO:0007669"/>
    <property type="project" value="InterPro"/>
</dbReference>
<feature type="region of interest" description="Disordered" evidence="7">
    <location>
        <begin position="265"/>
        <end position="299"/>
    </location>
</feature>
<dbReference type="EMBL" id="GU474879">
    <property type="protein sequence ID" value="ADI18034.1"/>
    <property type="molecule type" value="Genomic_DNA"/>
</dbReference>
<sequence>METFLPYFTGNFSLRWQDLLDIVLLSLVFYRILILIRGTRTIPMLIGFVALLGLYLVSLMMNLEATQLLLDNLGQSLVLVLVVLFQADIRNALAQIGVFTLFREGLHKKRDVVDSILQACLVMSQKSIGALIVLEQEVGLKNYSDRGTQINAAVSESLLLSIFHPSSPLHDGAVVISNKGDLLSAQCILPVSMNSRLSSSLGTRHRAAIGLTEETDAAVLIVSEERKEISLSYRGQLIRGKNEDIRKDLLEVLAGKIPVSIHRKEIKDTSRKKETEKAETTSQTVTASVASKNPSLKAN</sequence>
<keyword evidence="2 6" id="KW-0808">Transferase</keyword>
<comment type="catalytic activity">
    <reaction evidence="1 6">
        <text>2 ATP = 3',3'-c-di-AMP + 2 diphosphate</text>
        <dbReference type="Rhea" id="RHEA:35655"/>
        <dbReference type="ChEBI" id="CHEBI:30616"/>
        <dbReference type="ChEBI" id="CHEBI:33019"/>
        <dbReference type="ChEBI" id="CHEBI:71500"/>
        <dbReference type="EC" id="2.7.7.85"/>
    </reaction>
</comment>
<dbReference type="Pfam" id="PF02457">
    <property type="entry name" value="DAC"/>
    <property type="match status" value="1"/>
</dbReference>
<dbReference type="EC" id="2.7.7.85" evidence="6"/>
<dbReference type="GO" id="GO:0004016">
    <property type="term" value="F:adenylate cyclase activity"/>
    <property type="evidence" value="ECO:0007669"/>
    <property type="project" value="UniProtKB-UniRule"/>
</dbReference>
<dbReference type="InterPro" id="IPR050338">
    <property type="entry name" value="DisA"/>
</dbReference>
<evidence type="ECO:0000256" key="5">
    <source>
        <dbReference type="ARBA" id="ARBA00022840"/>
    </source>
</evidence>
<dbReference type="Gene3D" id="3.40.1700.10">
    <property type="entry name" value="DNA integrity scanning protein, DisA, N-terminal domain"/>
    <property type="match status" value="1"/>
</dbReference>
<feature type="domain" description="DAC" evidence="8">
    <location>
        <begin position="86"/>
        <end position="243"/>
    </location>
</feature>
<keyword evidence="6" id="KW-1133">Transmembrane helix</keyword>
<dbReference type="GO" id="GO:0106408">
    <property type="term" value="F:diadenylate cyclase activity"/>
    <property type="evidence" value="ECO:0007669"/>
    <property type="project" value="UniProtKB-EC"/>
</dbReference>
<evidence type="ECO:0000259" key="8">
    <source>
        <dbReference type="PROSITE" id="PS51794"/>
    </source>
</evidence>
<dbReference type="HAMAP" id="MF_01499">
    <property type="entry name" value="DacA"/>
    <property type="match status" value="1"/>
</dbReference>
<reference evidence="9" key="1">
    <citation type="journal article" date="2011" name="Environ. Microbiol.">
        <title>Time-series analyses of Monterey Bay coastal microbial picoplankton using a 'genome proxy' microarray.</title>
        <authorList>
            <person name="Rich V.I."/>
            <person name="Pham V.D."/>
            <person name="Eppley J."/>
            <person name="Shi Y."/>
            <person name="DeLong E.F."/>
        </authorList>
    </citation>
    <scope>NUCLEOTIDE SEQUENCE</scope>
</reference>
<keyword evidence="6" id="KW-0472">Membrane</keyword>
<dbReference type="AlphaFoldDB" id="E0XUE3"/>
<gene>
    <name evidence="6" type="primary">dacA</name>
</gene>
<dbReference type="PROSITE" id="PS51794">
    <property type="entry name" value="DAC"/>
    <property type="match status" value="1"/>
</dbReference>
<keyword evidence="5 6" id="KW-0067">ATP-binding</keyword>
<keyword evidence="3 6" id="KW-0548">Nucleotidyltransferase</keyword>
<comment type="function">
    <text evidence="6">Catalyzes the condensation of 2 ATP molecules into cyclic di-AMP (c-di-AMP), a second messenger used to regulate differing processes in different bacteria.</text>
</comment>
<evidence type="ECO:0000256" key="2">
    <source>
        <dbReference type="ARBA" id="ARBA00022679"/>
    </source>
</evidence>
<comment type="similarity">
    <text evidence="6">Belongs to the adenylate cyclase family. DacA/CdaA subfamily.</text>
</comment>
<dbReference type="Pfam" id="PF19293">
    <property type="entry name" value="CdaA_N"/>
    <property type="match status" value="1"/>
</dbReference>
<dbReference type="InterPro" id="IPR003390">
    <property type="entry name" value="DNA_integrity_scan_DisA_N"/>
</dbReference>
<evidence type="ECO:0000256" key="4">
    <source>
        <dbReference type="ARBA" id="ARBA00022741"/>
    </source>
</evidence>
<keyword evidence="6" id="KW-0812">Transmembrane</keyword>
<evidence type="ECO:0000256" key="1">
    <source>
        <dbReference type="ARBA" id="ARBA00000877"/>
    </source>
</evidence>
<dbReference type="NCBIfam" id="TIGR00159">
    <property type="entry name" value="diadenylate cyclase CdaA"/>
    <property type="match status" value="1"/>
</dbReference>
<accession>E0XUE3</accession>
<keyword evidence="6" id="KW-1003">Cell membrane</keyword>
<dbReference type="GO" id="GO:0005524">
    <property type="term" value="F:ATP binding"/>
    <property type="evidence" value="ECO:0007669"/>
    <property type="project" value="UniProtKB-UniRule"/>
</dbReference>
<name>E0XUE3_9DELT</name>
<evidence type="ECO:0000313" key="9">
    <source>
        <dbReference type="EMBL" id="ADI18034.1"/>
    </source>
</evidence>
<feature type="compositionally biased region" description="Low complexity" evidence="7">
    <location>
        <begin position="280"/>
        <end position="291"/>
    </location>
</feature>
<feature type="transmembrane region" description="Helical" evidence="6">
    <location>
        <begin position="20"/>
        <end position="38"/>
    </location>
</feature>